<dbReference type="PROSITE" id="PS50097">
    <property type="entry name" value="BTB"/>
    <property type="match status" value="1"/>
</dbReference>
<dbReference type="PROSITE" id="PS51886">
    <property type="entry name" value="TLDC"/>
    <property type="match status" value="1"/>
</dbReference>
<evidence type="ECO:0000259" key="3">
    <source>
        <dbReference type="PROSITE" id="PS50097"/>
    </source>
</evidence>
<accession>A0A2N1NB29</accession>
<reference evidence="5 6" key="1">
    <citation type="submission" date="2016-04" db="EMBL/GenBank/DDBJ databases">
        <title>Genome analyses suggest a sexual origin of heterokaryosis in a supposedly ancient asexual fungus.</title>
        <authorList>
            <person name="Ropars J."/>
            <person name="Sedzielewska K."/>
            <person name="Noel J."/>
            <person name="Charron P."/>
            <person name="Farinelli L."/>
            <person name="Marton T."/>
            <person name="Kruger M."/>
            <person name="Pelin A."/>
            <person name="Brachmann A."/>
            <person name="Corradi N."/>
        </authorList>
    </citation>
    <scope>NUCLEOTIDE SEQUENCE [LARGE SCALE GENOMIC DNA]</scope>
    <source>
        <strain evidence="5 6">C2</strain>
    </source>
</reference>
<dbReference type="Gene3D" id="1.25.40.420">
    <property type="match status" value="1"/>
</dbReference>
<dbReference type="EMBL" id="LLXL01000547">
    <property type="protein sequence ID" value="PKK71126.1"/>
    <property type="molecule type" value="Genomic_DNA"/>
</dbReference>
<name>A0A2N1NB29_9GLOM</name>
<evidence type="ECO:0000259" key="4">
    <source>
        <dbReference type="PROSITE" id="PS51886"/>
    </source>
</evidence>
<dbReference type="InterPro" id="IPR052407">
    <property type="entry name" value="BTB_POZ_domain_cont_9"/>
</dbReference>
<dbReference type="InterPro" id="IPR011333">
    <property type="entry name" value="SKP1/BTB/POZ_sf"/>
</dbReference>
<dbReference type="Pfam" id="PF07707">
    <property type="entry name" value="BACK"/>
    <property type="match status" value="1"/>
</dbReference>
<dbReference type="CDD" id="cd18186">
    <property type="entry name" value="BTB_POZ_ZBTB_KLHL-like"/>
    <property type="match status" value="1"/>
</dbReference>
<dbReference type="SUPFAM" id="SSF54695">
    <property type="entry name" value="POZ domain"/>
    <property type="match status" value="1"/>
</dbReference>
<dbReference type="SMART" id="SM00225">
    <property type="entry name" value="BTB"/>
    <property type="match status" value="1"/>
</dbReference>
<evidence type="ECO:0000313" key="6">
    <source>
        <dbReference type="Proteomes" id="UP000233469"/>
    </source>
</evidence>
<gene>
    <name evidence="5" type="ORF">RhiirC2_778809</name>
</gene>
<evidence type="ECO:0000256" key="2">
    <source>
        <dbReference type="SAM" id="MobiDB-lite"/>
    </source>
</evidence>
<dbReference type="Pfam" id="PF07534">
    <property type="entry name" value="TLD"/>
    <property type="match status" value="1"/>
</dbReference>
<organism evidence="5 6">
    <name type="scientific">Rhizophagus irregularis</name>
    <dbReference type="NCBI Taxonomy" id="588596"/>
    <lineage>
        <taxon>Eukaryota</taxon>
        <taxon>Fungi</taxon>
        <taxon>Fungi incertae sedis</taxon>
        <taxon>Mucoromycota</taxon>
        <taxon>Glomeromycotina</taxon>
        <taxon>Glomeromycetes</taxon>
        <taxon>Glomerales</taxon>
        <taxon>Glomeraceae</taxon>
        <taxon>Rhizophagus</taxon>
    </lineage>
</organism>
<reference evidence="5 6" key="2">
    <citation type="submission" date="2017-10" db="EMBL/GenBank/DDBJ databases">
        <title>Extensive intraspecific genome diversity in a model arbuscular mycorrhizal fungus.</title>
        <authorList>
            <person name="Chen E.C.H."/>
            <person name="Morin E."/>
            <person name="Baudet D."/>
            <person name="Noel J."/>
            <person name="Ndikumana S."/>
            <person name="Charron P."/>
            <person name="St-Onge C."/>
            <person name="Giorgi J."/>
            <person name="Grigoriev I.V."/>
            <person name="Roux C."/>
            <person name="Martin F.M."/>
            <person name="Corradi N."/>
        </authorList>
    </citation>
    <scope>NUCLEOTIDE SEQUENCE [LARGE SCALE GENOMIC DNA]</scope>
    <source>
        <strain evidence="5 6">C2</strain>
    </source>
</reference>
<protein>
    <recommendedName>
        <fullName evidence="7">Kelch-like protein 17</fullName>
    </recommendedName>
</protein>
<comment type="caution">
    <text evidence="5">The sequence shown here is derived from an EMBL/GenBank/DDBJ whole genome shotgun (WGS) entry which is preliminary data.</text>
</comment>
<keyword evidence="1" id="KW-0175">Coiled coil</keyword>
<proteinExistence type="predicted"/>
<dbReference type="Pfam" id="PF00651">
    <property type="entry name" value="BTB"/>
    <property type="match status" value="1"/>
</dbReference>
<dbReference type="Proteomes" id="UP000233469">
    <property type="component" value="Unassembled WGS sequence"/>
</dbReference>
<dbReference type="PANTHER" id="PTHR46306:SF1">
    <property type="entry name" value="BTB_POZ DOMAIN-CONTAINING PROTEIN 9"/>
    <property type="match status" value="1"/>
</dbReference>
<dbReference type="VEuPathDB" id="FungiDB:FUN_009095"/>
<evidence type="ECO:0000256" key="1">
    <source>
        <dbReference type="SAM" id="Coils"/>
    </source>
</evidence>
<dbReference type="VEuPathDB" id="FungiDB:RhiirA1_465047"/>
<feature type="domain" description="TLDc" evidence="4">
    <location>
        <begin position="298"/>
        <end position="468"/>
    </location>
</feature>
<dbReference type="Gene3D" id="3.30.710.10">
    <property type="entry name" value="Potassium Channel Kv1.1, Chain A"/>
    <property type="match status" value="1"/>
</dbReference>
<evidence type="ECO:0008006" key="7">
    <source>
        <dbReference type="Google" id="ProtNLM"/>
    </source>
</evidence>
<dbReference type="VEuPathDB" id="FungiDB:RhiirFUN_007881"/>
<dbReference type="GO" id="GO:0005737">
    <property type="term" value="C:cytoplasm"/>
    <property type="evidence" value="ECO:0007669"/>
    <property type="project" value="TreeGrafter"/>
</dbReference>
<dbReference type="AlphaFoldDB" id="A0A2N1NB29"/>
<evidence type="ECO:0000313" key="5">
    <source>
        <dbReference type="EMBL" id="PKK71126.1"/>
    </source>
</evidence>
<feature type="domain" description="BTB" evidence="3">
    <location>
        <begin position="23"/>
        <end position="96"/>
    </location>
</feature>
<dbReference type="InterPro" id="IPR006571">
    <property type="entry name" value="TLDc_dom"/>
</dbReference>
<dbReference type="InterPro" id="IPR000210">
    <property type="entry name" value="BTB/POZ_dom"/>
</dbReference>
<dbReference type="InterPro" id="IPR011705">
    <property type="entry name" value="BACK"/>
</dbReference>
<dbReference type="PANTHER" id="PTHR46306">
    <property type="entry name" value="BTB/POZ DOMAIN-CONTAINING PROTEIN 9"/>
    <property type="match status" value="1"/>
</dbReference>
<feature type="coiled-coil region" evidence="1">
    <location>
        <begin position="562"/>
        <end position="598"/>
    </location>
</feature>
<sequence length="601" mass="69936">MSTQFLSKLSQNYIELLGDDEYYDITIEVGEDPNVKIFRAHMNILCYRSPYLRRVLVSNKKNKDNILTHIKLSNILPENFQIILKYIYGGIISLNEQDNSEIIKVMLAANELLLQELVDYLQKYLIENKTEWMEQHFELIHRTSFQSNSFLELQQFCTEFMANSPEKIFKSFDFTSLPEKSLVQLIKRDDLQMKEVEVWEHLLKWGLAQNPTLLPDPDTWSDEDFRTMENALQHCLPLVRFFGLSSKEFLQKVRPYKKLLKRQLYEDLLNSHLDPNSEPTDDILLPRNLKIDGIIDSKIVNNLNIISTISRQIDKMVINNKFDHLRDLYLPYKFQLLLRGSHDGFTPKKFHELCNDIPYTVTFIKVKGTDEILGGYNPIIWKSSRGWNKTKDSFIFSFKNNNAKDAIISNVENTKCAIYHGNNNGPCFGDDIVIFSSKESTNYSTTVCKKSYYEKKMRDKDEEVLSSIHNNSGIPYTRCDKSEVKRQQIQLNRKATRSNKKSETKNTHKRKAASIISVQDNQNTSEMMAEMISNRNNEVQVENLESSSTNPINKGNESVLSIELEERKLALLERQVKLRKETAEAEAIELKNQQLKMSMSL</sequence>
<feature type="region of interest" description="Disordered" evidence="2">
    <location>
        <begin position="490"/>
        <end position="513"/>
    </location>
</feature>